<comment type="catalytic activity">
    <reaction evidence="1">
        <text>ATP + protein L-histidine = ADP + protein N-phospho-L-histidine.</text>
        <dbReference type="EC" id="2.7.13.3"/>
    </reaction>
</comment>
<dbReference type="Gene3D" id="1.10.287.560">
    <property type="entry name" value="Histidine kinase CheA-like, homodimeric domain"/>
    <property type="match status" value="1"/>
</dbReference>
<dbReference type="SUPFAM" id="SSF55874">
    <property type="entry name" value="ATPase domain of HSP90 chaperone/DNA topoisomerase II/histidine kinase"/>
    <property type="match status" value="1"/>
</dbReference>
<dbReference type="CDD" id="cd00088">
    <property type="entry name" value="HPT"/>
    <property type="match status" value="2"/>
</dbReference>
<dbReference type="Pfam" id="PF26379">
    <property type="entry name" value="FimL_2nd"/>
    <property type="match status" value="1"/>
</dbReference>
<gene>
    <name evidence="15" type="ORF">J2W94_003331</name>
</gene>
<dbReference type="Gene3D" id="1.20.120.160">
    <property type="entry name" value="HPT domain"/>
    <property type="match status" value="3"/>
</dbReference>
<keyword evidence="16" id="KW-1185">Reference proteome</keyword>
<dbReference type="Gene3D" id="3.30.565.10">
    <property type="entry name" value="Histidine kinase-like ATPase, C-terminal domain"/>
    <property type="match status" value="1"/>
</dbReference>
<dbReference type="InterPro" id="IPR003594">
    <property type="entry name" value="HATPase_dom"/>
</dbReference>
<dbReference type="EC" id="2.7.13.3" evidence="2"/>
<evidence type="ECO:0000259" key="11">
    <source>
        <dbReference type="PROSITE" id="PS50109"/>
    </source>
</evidence>
<dbReference type="InterPro" id="IPR036641">
    <property type="entry name" value="HPT_dom_sf"/>
</dbReference>
<dbReference type="SMART" id="SM00260">
    <property type="entry name" value="CheW"/>
    <property type="match status" value="1"/>
</dbReference>
<evidence type="ECO:0000256" key="3">
    <source>
        <dbReference type="ARBA" id="ARBA00022553"/>
    </source>
</evidence>
<evidence type="ECO:0000256" key="5">
    <source>
        <dbReference type="ARBA" id="ARBA00022777"/>
    </source>
</evidence>
<dbReference type="SMART" id="SM00387">
    <property type="entry name" value="HATPase_c"/>
    <property type="match status" value="1"/>
</dbReference>
<reference evidence="15 16" key="1">
    <citation type="submission" date="2023-07" db="EMBL/GenBank/DDBJ databases">
        <title>Sorghum-associated microbial communities from plants grown in Nebraska, USA.</title>
        <authorList>
            <person name="Schachtman D."/>
        </authorList>
    </citation>
    <scope>NUCLEOTIDE SEQUENCE [LARGE SCALE GENOMIC DNA]</scope>
    <source>
        <strain evidence="15 16">BE107</strain>
    </source>
</reference>
<feature type="modified residue" description="Phosphohistidine" evidence="7">
    <location>
        <position position="755"/>
    </location>
</feature>
<keyword evidence="5 15" id="KW-0418">Kinase</keyword>
<feature type="region of interest" description="Disordered" evidence="10">
    <location>
        <begin position="1277"/>
        <end position="1311"/>
    </location>
</feature>
<evidence type="ECO:0000256" key="9">
    <source>
        <dbReference type="SAM" id="Coils"/>
    </source>
</evidence>
<feature type="domain" description="Histidine kinase" evidence="11">
    <location>
        <begin position="1589"/>
        <end position="1822"/>
    </location>
</feature>
<dbReference type="PROSITE" id="PS50109">
    <property type="entry name" value="HIS_KIN"/>
    <property type="match status" value="1"/>
</dbReference>
<dbReference type="PRINTS" id="PR00344">
    <property type="entry name" value="BCTRLSENSOR"/>
</dbReference>
<dbReference type="InterPro" id="IPR037006">
    <property type="entry name" value="CheA-like_homodim_sf"/>
</dbReference>
<organism evidence="15 16">
    <name type="scientific">Pseudoxanthomonas sacheonensis</name>
    <dbReference type="NCBI Taxonomy" id="443615"/>
    <lineage>
        <taxon>Bacteria</taxon>
        <taxon>Pseudomonadati</taxon>
        <taxon>Pseudomonadota</taxon>
        <taxon>Gammaproteobacteria</taxon>
        <taxon>Lysobacterales</taxon>
        <taxon>Lysobacteraceae</taxon>
        <taxon>Pseudoxanthomonas</taxon>
    </lineage>
</organism>
<evidence type="ECO:0000313" key="16">
    <source>
        <dbReference type="Proteomes" id="UP001254759"/>
    </source>
</evidence>
<evidence type="ECO:0000259" key="12">
    <source>
        <dbReference type="PROSITE" id="PS50110"/>
    </source>
</evidence>
<dbReference type="InterPro" id="IPR004358">
    <property type="entry name" value="Sig_transdc_His_kin-like_C"/>
</dbReference>
<dbReference type="InterPro" id="IPR036890">
    <property type="entry name" value="HATPase_C_sf"/>
</dbReference>
<dbReference type="SUPFAM" id="SSF52172">
    <property type="entry name" value="CheY-like"/>
    <property type="match status" value="1"/>
</dbReference>
<evidence type="ECO:0000256" key="2">
    <source>
        <dbReference type="ARBA" id="ARBA00012438"/>
    </source>
</evidence>
<dbReference type="InterPro" id="IPR004105">
    <property type="entry name" value="CheA-like_dim"/>
</dbReference>
<dbReference type="InterPro" id="IPR002545">
    <property type="entry name" value="CheW-lke_dom"/>
</dbReference>
<sequence length="2099" mass="226928">MSALRDAMSHAVLGWVKPELDETLRLARSEVEFFAEDPADTSRMHFCAGYLHQVQGTLRMVELYAPAMVAEELELLARALQEKTTVDQDEACGALMRGTVLLPDYLERLQGGHRDIPIVLLPLLNDIRAARGAPGLSESVLFAPDLEQPLPQELPLPEVLSWQARQARVGEAQEQLDQALSAWPEEGAPADAGALARAVNRLLESVEHIATRRMLWVASSVAEALREGVLPSSPAIRQAYAGVSRAVRASQQEGAAGAATPSSQEPTRQLLYLVSQSPVQHAALDQLREAFALDAESPSEAEIDHARGSVSGRNRALLDTVGGAVKEELLRIKDALDLHLRTGAEVGALQTQVNELGNVADTLGMVGLGVARGVVVQQRDVLREIVQGERLADESALLDIAGALLYVDASLDDQVARLGEAAGGAGDSASSESQRTVEVLAQEAMHNFSAAREGFVAFIETNWDHAELAQVPRLLSEVAGALRMLELPEPADYLLGVRQYVAVELIGKRRVPGGQQLDTLADAMASLEYYLEALRERRPNRDEILDITRSSLEKLRYWPVPADEPVVQEPVVFAEPEPPVAALEEPESASFDAPLEIAADAIELDQPTVAAVAMDEEAAAAPSLDTVALDTAALEALEVEEALQALELEAASLAEQDEALEDEAILERDAGITESTPVVQTDTVAATEPAPTASAPQTPALGGFETAASDIDDDIREVFMEEFDEEIVNLNQLLPAWSVAPDNMERLRSIRRVFHTLKGSGRLVGAKLLGEFAWKVENMLNRVLEGTRPPSAAVIALLEHSTQVLPQLNAALRGQGRVTADLIGLQELSDRIAAGEEAFYKAPTETNAAPAYQETESEVPAQFEPETEGTPASVDGVLREILETEVGAHLETVDQWLARAQAAPTQADESLLRAFHTMNGAFAMADVPEITDVTAAAEQYVKRLSSAREAASTEGVAALADSAHAIRRSIAALQATSPRIPVFAALAAQLIGLRDSLPEARPTAVTVDDSAQGTYTEAMPSIAPPVSPSDVELSAHDLSAYFGHEVHLSAETETSAETTELENSELAIEPSDEIVFDDQAIVLETEAPKSQQPAVTFYDVELTYVREPVAKPLVPTPEIADGDTATQPEEAADEMAIGEADVPEATISEEALPEVEEVVLESAQEEEPAFEEPVAAEEDVEASAVEDVVVEAVVLEEPAADEVEFEAPVEALPAEEVEIEEIESGIVEPEVVEAVSVESDVDVVEAVIDTVEPPSDVVPEQPAVEAGVQEMIDTVATESDEPVETSDTSPVEDAPVEDAPEEHAGEEPETAATAYAAAPALPDDALDFTELDRDLVDIFVEEGNDLLDHSDGLLAKLRETPDDRSLVTGLQRDLHTIKGGARMAGINAIGDLGHAIESLLEQVAAQRMDLDGDSVRLLERGFDGLHGLVTKVGAHRKAPMPTDLIAEFERRARPQEVATLDASGEGATAMPTVALAPLSAPIDTAFPGDDEAMPYAAQEQVRVRADLLDRLVNHAGEVAIYRSRLEQQLGAFRGAMSELDRTNIRLHDQLRRLDLETEAQIVARYQREQDKRDPTFDPLELDRFSTLQQLSRGLAESAADITGLQGVLDDLARQYDTLLQQQSRVSSELQDGLMRARMVPFDGLVPRLRRVLRQAATDTGKQVKLHLDGAHGELDRNVLERMTAPLEHLLRNAVAHGLESPKQRRKKNKPEEGTVQIALRREGAEMVFQVSDDGAGIDHAAIRRRAEQRGMVQSDVHLSDADLERLILESGFSTSDSISQLAGRGVGMDVVYSEVRQLGGSLEIASESGKGTTFTLRLPQTLAVTQAVFVQIGETQFAVPVAAVGGVGRISRDRFETAGAVYVYGGEEYVLHDLGALIGQPPARAEGQPQVPLLLVRAGDLRAAVAVDQVLGNREIVVKPVGPQIASVPGIYGATITGDGRIVVILDVAPLVRRHILQPNLFVSDTPAPEERRVPLVMVVDDSLTMRKVTGRVLERHNFEVAVARDGVEALERLEERVPDLMLLDIEMPRMDGYELATAMKADPRFKDVPIVMITSRTGDKHRQRAMEIGVQRYMGKPYQELDLMRNVYDLLGIARVRE</sequence>
<dbReference type="SUPFAM" id="SSF47226">
    <property type="entry name" value="Histidine-containing phosphotransfer domain, HPT domain"/>
    <property type="match status" value="5"/>
</dbReference>
<evidence type="ECO:0000256" key="1">
    <source>
        <dbReference type="ARBA" id="ARBA00000085"/>
    </source>
</evidence>
<feature type="domain" description="Response regulatory" evidence="12">
    <location>
        <begin position="1976"/>
        <end position="2092"/>
    </location>
</feature>
<dbReference type="PANTHER" id="PTHR43395:SF8">
    <property type="entry name" value="HISTIDINE KINASE"/>
    <property type="match status" value="1"/>
</dbReference>
<dbReference type="SUPFAM" id="SSF50341">
    <property type="entry name" value="CheW-like"/>
    <property type="match status" value="1"/>
</dbReference>
<dbReference type="SMART" id="SM01231">
    <property type="entry name" value="H-kinase_dim"/>
    <property type="match status" value="1"/>
</dbReference>
<dbReference type="GO" id="GO:0016301">
    <property type="term" value="F:kinase activity"/>
    <property type="evidence" value="ECO:0007669"/>
    <property type="project" value="UniProtKB-KW"/>
</dbReference>
<dbReference type="PROSITE" id="PS50851">
    <property type="entry name" value="CHEW"/>
    <property type="match status" value="1"/>
</dbReference>
<evidence type="ECO:0000256" key="10">
    <source>
        <dbReference type="SAM" id="MobiDB-lite"/>
    </source>
</evidence>
<dbReference type="Gene3D" id="3.40.50.2300">
    <property type="match status" value="1"/>
</dbReference>
<dbReference type="Gene3D" id="2.30.30.40">
    <property type="entry name" value="SH3 Domains"/>
    <property type="match status" value="1"/>
</dbReference>
<feature type="modified residue" description="Phosphohistidine" evidence="7">
    <location>
        <position position="916"/>
    </location>
</feature>
<evidence type="ECO:0000256" key="7">
    <source>
        <dbReference type="PROSITE-ProRule" id="PRU00110"/>
    </source>
</evidence>
<dbReference type="InterPro" id="IPR011006">
    <property type="entry name" value="CheY-like_superfamily"/>
</dbReference>
<evidence type="ECO:0000256" key="8">
    <source>
        <dbReference type="PROSITE-ProRule" id="PRU00169"/>
    </source>
</evidence>
<dbReference type="PROSITE" id="PS50894">
    <property type="entry name" value="HPT"/>
    <property type="match status" value="3"/>
</dbReference>
<feature type="modified residue" description="4-aspartylphosphate" evidence="8">
    <location>
        <position position="2025"/>
    </location>
</feature>
<dbReference type="SMART" id="SM00073">
    <property type="entry name" value="HPT"/>
    <property type="match status" value="3"/>
</dbReference>
<proteinExistence type="predicted"/>
<dbReference type="PROSITE" id="PS50110">
    <property type="entry name" value="RESPONSE_REGULATORY"/>
    <property type="match status" value="1"/>
</dbReference>
<dbReference type="EMBL" id="JAVDTT010000005">
    <property type="protein sequence ID" value="MDR6843024.1"/>
    <property type="molecule type" value="Genomic_DNA"/>
</dbReference>
<dbReference type="InterPro" id="IPR058661">
    <property type="entry name" value="FimL_2nd"/>
</dbReference>
<dbReference type="Pfam" id="PF01627">
    <property type="entry name" value="Hpt"/>
    <property type="match status" value="3"/>
</dbReference>
<dbReference type="InterPro" id="IPR036061">
    <property type="entry name" value="CheW-like_dom_sf"/>
</dbReference>
<dbReference type="Pfam" id="PF00072">
    <property type="entry name" value="Response_reg"/>
    <property type="match status" value="1"/>
</dbReference>
<dbReference type="InterPro" id="IPR005467">
    <property type="entry name" value="His_kinase_dom"/>
</dbReference>
<name>A0ABU1RW85_9GAMM</name>
<dbReference type="Proteomes" id="UP001254759">
    <property type="component" value="Unassembled WGS sequence"/>
</dbReference>
<dbReference type="InterPro" id="IPR001789">
    <property type="entry name" value="Sig_transdc_resp-reg_receiver"/>
</dbReference>
<dbReference type="Pfam" id="PF02518">
    <property type="entry name" value="HATPase_c"/>
    <property type="match status" value="1"/>
</dbReference>
<feature type="modified residue" description="Phosphohistidine" evidence="7">
    <location>
        <position position="1375"/>
    </location>
</feature>
<keyword evidence="9" id="KW-0175">Coiled coil</keyword>
<evidence type="ECO:0000256" key="6">
    <source>
        <dbReference type="ARBA" id="ARBA00023012"/>
    </source>
</evidence>
<feature type="domain" description="CheW-like" evidence="13">
    <location>
        <begin position="1824"/>
        <end position="1957"/>
    </location>
</feature>
<comment type="caution">
    <text evidence="15">The sequence shown here is derived from an EMBL/GenBank/DDBJ whole genome shotgun (WGS) entry which is preliminary data.</text>
</comment>
<accession>A0ABU1RW85</accession>
<evidence type="ECO:0000256" key="4">
    <source>
        <dbReference type="ARBA" id="ARBA00022679"/>
    </source>
</evidence>
<feature type="coiled-coil region" evidence="9">
    <location>
        <begin position="629"/>
        <end position="663"/>
    </location>
</feature>
<evidence type="ECO:0000259" key="13">
    <source>
        <dbReference type="PROSITE" id="PS50851"/>
    </source>
</evidence>
<protein>
    <recommendedName>
        <fullName evidence="2">histidine kinase</fullName>
        <ecNumber evidence="2">2.7.13.3</ecNumber>
    </recommendedName>
</protein>
<keyword evidence="4" id="KW-0808">Transferase</keyword>
<dbReference type="InterPro" id="IPR008207">
    <property type="entry name" value="Sig_transdc_His_kin_Hpt_dom"/>
</dbReference>
<dbReference type="Pfam" id="PF01584">
    <property type="entry name" value="CheW"/>
    <property type="match status" value="1"/>
</dbReference>
<keyword evidence="3 8" id="KW-0597">Phosphoprotein</keyword>
<evidence type="ECO:0000313" key="15">
    <source>
        <dbReference type="EMBL" id="MDR6843024.1"/>
    </source>
</evidence>
<dbReference type="PANTHER" id="PTHR43395">
    <property type="entry name" value="SENSOR HISTIDINE KINASE CHEA"/>
    <property type="match status" value="1"/>
</dbReference>
<feature type="domain" description="HPt" evidence="14">
    <location>
        <begin position="874"/>
        <end position="973"/>
    </location>
</feature>
<feature type="domain" description="HPt" evidence="14">
    <location>
        <begin position="1328"/>
        <end position="1435"/>
    </location>
</feature>
<feature type="domain" description="HPt" evidence="14">
    <location>
        <begin position="708"/>
        <end position="815"/>
    </location>
</feature>
<dbReference type="InterPro" id="IPR051315">
    <property type="entry name" value="Bact_Chemotaxis_CheA"/>
</dbReference>
<evidence type="ECO:0000259" key="14">
    <source>
        <dbReference type="PROSITE" id="PS50894"/>
    </source>
</evidence>
<keyword evidence="6" id="KW-0902">Two-component regulatory system</keyword>
<dbReference type="CDD" id="cd17546">
    <property type="entry name" value="REC_hyHK_CKI1_RcsC-like"/>
    <property type="match status" value="1"/>
</dbReference>
<dbReference type="SMART" id="SM00448">
    <property type="entry name" value="REC"/>
    <property type="match status" value="1"/>
</dbReference>